<feature type="transmembrane region" description="Helical" evidence="2">
    <location>
        <begin position="82"/>
        <end position="101"/>
    </location>
</feature>
<dbReference type="Pfam" id="PF16015">
    <property type="entry name" value="Promethin"/>
    <property type="match status" value="1"/>
</dbReference>
<evidence type="ECO:0000256" key="2">
    <source>
        <dbReference type="SAM" id="Phobius"/>
    </source>
</evidence>
<dbReference type="Proteomes" id="UP000076863">
    <property type="component" value="Unassembled WGS sequence"/>
</dbReference>
<organism evidence="3 4">
    <name type="scientific">Beauveria brongniartii RCEF 3172</name>
    <dbReference type="NCBI Taxonomy" id="1081107"/>
    <lineage>
        <taxon>Eukaryota</taxon>
        <taxon>Fungi</taxon>
        <taxon>Dikarya</taxon>
        <taxon>Ascomycota</taxon>
        <taxon>Pezizomycotina</taxon>
        <taxon>Sordariomycetes</taxon>
        <taxon>Hypocreomycetidae</taxon>
        <taxon>Hypocreales</taxon>
        <taxon>Cordycipitaceae</taxon>
        <taxon>Beauveria</taxon>
        <taxon>Beauveria brongniartii</taxon>
    </lineage>
</organism>
<feature type="transmembrane region" description="Helical" evidence="2">
    <location>
        <begin position="107"/>
        <end position="129"/>
    </location>
</feature>
<name>A0A166S2S5_9HYPO</name>
<accession>A0A166S2S5</accession>
<feature type="compositionally biased region" description="Low complexity" evidence="1">
    <location>
        <begin position="144"/>
        <end position="166"/>
    </location>
</feature>
<protein>
    <submittedName>
        <fullName evidence="3">Uncharacterized protein</fullName>
    </submittedName>
</protein>
<feature type="transmembrane region" description="Helical" evidence="2">
    <location>
        <begin position="51"/>
        <end position="75"/>
    </location>
</feature>
<keyword evidence="2" id="KW-0812">Transmembrane</keyword>
<dbReference type="EMBL" id="AZHA01000039">
    <property type="protein sequence ID" value="OAA35895.1"/>
    <property type="molecule type" value="Genomic_DNA"/>
</dbReference>
<keyword evidence="4" id="KW-1185">Reference proteome</keyword>
<dbReference type="OrthoDB" id="3928876at2759"/>
<proteinExistence type="predicted"/>
<feature type="region of interest" description="Disordered" evidence="1">
    <location>
        <begin position="144"/>
        <end position="199"/>
    </location>
</feature>
<keyword evidence="2" id="KW-1133">Transmembrane helix</keyword>
<evidence type="ECO:0000256" key="1">
    <source>
        <dbReference type="SAM" id="MobiDB-lite"/>
    </source>
</evidence>
<comment type="caution">
    <text evidence="3">The sequence shown here is derived from an EMBL/GenBank/DDBJ whole genome shotgun (WGS) entry which is preliminary data.</text>
</comment>
<reference evidence="3 4" key="1">
    <citation type="journal article" date="2016" name="Genome Biol. Evol.">
        <title>Divergent and convergent evolution of fungal pathogenicity.</title>
        <authorList>
            <person name="Shang Y."/>
            <person name="Xiao G."/>
            <person name="Zheng P."/>
            <person name="Cen K."/>
            <person name="Zhan S."/>
            <person name="Wang C."/>
        </authorList>
    </citation>
    <scope>NUCLEOTIDE SEQUENCE [LARGE SCALE GENOMIC DNA]</scope>
    <source>
        <strain evidence="3 4">RCEF 3172</strain>
    </source>
</reference>
<sequence>MSASQSLSSSVRQRAAGAYQYAQRSLDLVVEPETRLRAYDASYAMASTRPLIFSAAATLVCFSALPMLLFALFAVSVAAMAVGGAILFALFWLALGVLVLVPTLGVSALLALLVWAWAAGSFVVGRAAYRAVVAWEAGRTAQQQQQQQQKDGKAQKQIKQQQQQQQQPPPVPQSRPEKKAANGNGNGNGHEAPATVVVA</sequence>
<dbReference type="AlphaFoldDB" id="A0A166S2S5"/>
<evidence type="ECO:0000313" key="4">
    <source>
        <dbReference type="Proteomes" id="UP000076863"/>
    </source>
</evidence>
<evidence type="ECO:0000313" key="3">
    <source>
        <dbReference type="EMBL" id="OAA35895.1"/>
    </source>
</evidence>
<keyword evidence="2" id="KW-0472">Membrane</keyword>
<gene>
    <name evidence="3" type="ORF">BBO_08547</name>
</gene>